<dbReference type="PRINTS" id="PR00038">
    <property type="entry name" value="HTHLUXR"/>
</dbReference>
<evidence type="ECO:0000256" key="1">
    <source>
        <dbReference type="ARBA" id="ARBA00023015"/>
    </source>
</evidence>
<dbReference type="InterPro" id="IPR036388">
    <property type="entry name" value="WH-like_DNA-bd_sf"/>
</dbReference>
<dbReference type="PANTHER" id="PTHR44688:SF16">
    <property type="entry name" value="DNA-BINDING TRANSCRIPTIONAL ACTIVATOR DEVR_DOSR"/>
    <property type="match status" value="1"/>
</dbReference>
<reference evidence="5" key="1">
    <citation type="journal article" date="2014" name="Int. J. Syst. Evol. Microbiol.">
        <title>Complete genome sequence of Corynebacterium casei LMG S-19264T (=DSM 44701T), isolated from a smear-ripened cheese.</title>
        <authorList>
            <consortium name="US DOE Joint Genome Institute (JGI-PGF)"/>
            <person name="Walter F."/>
            <person name="Albersmeier A."/>
            <person name="Kalinowski J."/>
            <person name="Ruckert C."/>
        </authorList>
    </citation>
    <scope>NUCLEOTIDE SEQUENCE</scope>
    <source>
        <strain evidence="5">VKM Ac-1069</strain>
    </source>
</reference>
<dbReference type="Gene3D" id="1.25.40.10">
    <property type="entry name" value="Tetratricopeptide repeat domain"/>
    <property type="match status" value="2"/>
</dbReference>
<dbReference type="AlphaFoldDB" id="A0A9W6NXJ1"/>
<gene>
    <name evidence="5" type="ORF">GCM10017577_36930</name>
</gene>
<comment type="caution">
    <text evidence="5">The sequence shown here is derived from an EMBL/GenBank/DDBJ whole genome shotgun (WGS) entry which is preliminary data.</text>
</comment>
<dbReference type="SUPFAM" id="SSF48452">
    <property type="entry name" value="TPR-like"/>
    <property type="match status" value="3"/>
</dbReference>
<dbReference type="InterPro" id="IPR011990">
    <property type="entry name" value="TPR-like_helical_dom_sf"/>
</dbReference>
<evidence type="ECO:0000313" key="6">
    <source>
        <dbReference type="Proteomes" id="UP001143463"/>
    </source>
</evidence>
<organism evidence="5 6">
    <name type="scientific">Pseudonocardia halophobica</name>
    <dbReference type="NCBI Taxonomy" id="29401"/>
    <lineage>
        <taxon>Bacteria</taxon>
        <taxon>Bacillati</taxon>
        <taxon>Actinomycetota</taxon>
        <taxon>Actinomycetes</taxon>
        <taxon>Pseudonocardiales</taxon>
        <taxon>Pseudonocardiaceae</taxon>
        <taxon>Pseudonocardia</taxon>
    </lineage>
</organism>
<dbReference type="GO" id="GO:0006355">
    <property type="term" value="P:regulation of DNA-templated transcription"/>
    <property type="evidence" value="ECO:0007669"/>
    <property type="project" value="InterPro"/>
</dbReference>
<protein>
    <recommendedName>
        <fullName evidence="4">HTH luxR-type domain-containing protein</fullName>
    </recommendedName>
</protein>
<accession>A0A9W6NXJ1</accession>
<evidence type="ECO:0000256" key="3">
    <source>
        <dbReference type="ARBA" id="ARBA00023163"/>
    </source>
</evidence>
<dbReference type="Proteomes" id="UP001143463">
    <property type="component" value="Unassembled WGS sequence"/>
</dbReference>
<evidence type="ECO:0000256" key="2">
    <source>
        <dbReference type="ARBA" id="ARBA00023125"/>
    </source>
</evidence>
<proteinExistence type="predicted"/>
<name>A0A9W6NXJ1_9PSEU</name>
<dbReference type="GO" id="GO:0003677">
    <property type="term" value="F:DNA binding"/>
    <property type="evidence" value="ECO:0007669"/>
    <property type="project" value="UniProtKB-KW"/>
</dbReference>
<dbReference type="PROSITE" id="PS00622">
    <property type="entry name" value="HTH_LUXR_1"/>
    <property type="match status" value="1"/>
</dbReference>
<dbReference type="EMBL" id="BSFQ01000015">
    <property type="protein sequence ID" value="GLL12552.1"/>
    <property type="molecule type" value="Genomic_DNA"/>
</dbReference>
<keyword evidence="3" id="KW-0804">Transcription</keyword>
<evidence type="ECO:0000313" key="5">
    <source>
        <dbReference type="EMBL" id="GLL12552.1"/>
    </source>
</evidence>
<dbReference type="SMART" id="SM00421">
    <property type="entry name" value="HTH_LUXR"/>
    <property type="match status" value="1"/>
</dbReference>
<dbReference type="Gene3D" id="1.10.10.10">
    <property type="entry name" value="Winged helix-like DNA-binding domain superfamily/Winged helix DNA-binding domain"/>
    <property type="match status" value="1"/>
</dbReference>
<dbReference type="PROSITE" id="PS50043">
    <property type="entry name" value="HTH_LUXR_2"/>
    <property type="match status" value="1"/>
</dbReference>
<keyword evidence="2" id="KW-0238">DNA-binding</keyword>
<feature type="domain" description="HTH luxR-type" evidence="4">
    <location>
        <begin position="477"/>
        <end position="542"/>
    </location>
</feature>
<keyword evidence="6" id="KW-1185">Reference proteome</keyword>
<dbReference type="SUPFAM" id="SSF46894">
    <property type="entry name" value="C-terminal effector domain of the bipartite response regulators"/>
    <property type="match status" value="1"/>
</dbReference>
<reference evidence="5" key="2">
    <citation type="submission" date="2023-01" db="EMBL/GenBank/DDBJ databases">
        <authorList>
            <person name="Sun Q."/>
            <person name="Evtushenko L."/>
        </authorList>
    </citation>
    <scope>NUCLEOTIDE SEQUENCE</scope>
    <source>
        <strain evidence="5">VKM Ac-1069</strain>
    </source>
</reference>
<keyword evidence="1" id="KW-0805">Transcription regulation</keyword>
<dbReference type="InterPro" id="IPR000792">
    <property type="entry name" value="Tscrpt_reg_LuxR_C"/>
</dbReference>
<sequence length="551" mass="59230">MSTVSALSRARASLARRSWGEAYAELARADAAAPLDIDGLEMLALASYLTGRDEEATRAWTRAHHHAMELHEPRRAARQAIRIASGLMFRGETAPARGWFARAGRVLQGHEDCAEQAWLHTWDAFTRMWSGDPKGAQPVFTAAAADSGRFGDPDLLTMSRLGEGMCVLLQGAVPRGLVLLDEVMVAVTSGEVSPIYAGMAYCTVVAACIEVFDLQRARQWTTALARWCDAQPDLVPYRGNCLVHRCELLQLEGAWADAVAAAHRACELLSGPIRWDSLGSAYYQLAELHRLRGEYAAAEETYRRAGAAGRPPEPGLALLRLAQGRTGAAAAVLHRALAETEEPPARCRLLAAYVEVTIAVGDLAAARAGAEELDRTAEVLDVAYLRAVADSAAGAVLIAEGDARSALRRLRVASATWHRFDAPYEAARAQVLIGLACRALGDPETSAMELDGARNVFAQLGAEPDVERLDGLVGRPVAPTPGVLTARELQVLTLVASGRTNRGIGRELGLSDKTVARHVHNLLTKLDVPSRAAATAYAYEHDLIEHPATQN</sequence>
<evidence type="ECO:0000259" key="4">
    <source>
        <dbReference type="PROSITE" id="PS50043"/>
    </source>
</evidence>
<dbReference type="CDD" id="cd06170">
    <property type="entry name" value="LuxR_C_like"/>
    <property type="match status" value="1"/>
</dbReference>
<dbReference type="Pfam" id="PF00196">
    <property type="entry name" value="GerE"/>
    <property type="match status" value="1"/>
</dbReference>
<dbReference type="RefSeq" id="WP_037047648.1">
    <property type="nucleotide sequence ID" value="NZ_BAAAUZ010000073.1"/>
</dbReference>
<dbReference type="PANTHER" id="PTHR44688">
    <property type="entry name" value="DNA-BINDING TRANSCRIPTIONAL ACTIVATOR DEVR_DOSR"/>
    <property type="match status" value="1"/>
</dbReference>
<dbReference type="InterPro" id="IPR016032">
    <property type="entry name" value="Sig_transdc_resp-reg_C-effctor"/>
</dbReference>